<reference evidence="2 3" key="1">
    <citation type="submission" date="2020-08" db="EMBL/GenBank/DDBJ databases">
        <title>Functional genomics of gut bacteria from endangered species of beetles.</title>
        <authorList>
            <person name="Carlos-Shanley C."/>
        </authorList>
    </citation>
    <scope>NUCLEOTIDE SEQUENCE [LARGE SCALE GENOMIC DNA]</scope>
    <source>
        <strain evidence="2 3">S00142</strain>
    </source>
</reference>
<dbReference type="AlphaFoldDB" id="A0A7W7J1F8"/>
<feature type="transmembrane region" description="Helical" evidence="1">
    <location>
        <begin position="52"/>
        <end position="72"/>
    </location>
</feature>
<gene>
    <name evidence="2" type="ORF">HNP37_004601</name>
</gene>
<accession>A0A7W7J1F8</accession>
<feature type="transmembrane region" description="Helical" evidence="1">
    <location>
        <begin position="84"/>
        <end position="100"/>
    </location>
</feature>
<keyword evidence="1" id="KW-0812">Transmembrane</keyword>
<dbReference type="EMBL" id="JACHLD010000010">
    <property type="protein sequence ID" value="MBB4804509.1"/>
    <property type="molecule type" value="Genomic_DNA"/>
</dbReference>
<evidence type="ECO:0000256" key="1">
    <source>
        <dbReference type="SAM" id="Phobius"/>
    </source>
</evidence>
<proteinExistence type="predicted"/>
<name>A0A7W7J1F8_9FLAO</name>
<evidence type="ECO:0000313" key="2">
    <source>
        <dbReference type="EMBL" id="MBB4804509.1"/>
    </source>
</evidence>
<dbReference type="RefSeq" id="WP_184167799.1">
    <property type="nucleotide sequence ID" value="NZ_JACHLD010000010.1"/>
</dbReference>
<comment type="caution">
    <text evidence="2">The sequence shown here is derived from an EMBL/GenBank/DDBJ whole genome shotgun (WGS) entry which is preliminary data.</text>
</comment>
<keyword evidence="1" id="KW-1133">Transmembrane helix</keyword>
<feature type="transmembrane region" description="Helical" evidence="1">
    <location>
        <begin position="120"/>
        <end position="136"/>
    </location>
</feature>
<organism evidence="2 3">
    <name type="scientific">Flavobacterium nitrogenifigens</name>
    <dbReference type="NCBI Taxonomy" id="1617283"/>
    <lineage>
        <taxon>Bacteria</taxon>
        <taxon>Pseudomonadati</taxon>
        <taxon>Bacteroidota</taxon>
        <taxon>Flavobacteriia</taxon>
        <taxon>Flavobacteriales</taxon>
        <taxon>Flavobacteriaceae</taxon>
        <taxon>Flavobacterium</taxon>
    </lineage>
</organism>
<dbReference type="Proteomes" id="UP000561681">
    <property type="component" value="Unassembled WGS sequence"/>
</dbReference>
<evidence type="ECO:0000313" key="3">
    <source>
        <dbReference type="Proteomes" id="UP000561681"/>
    </source>
</evidence>
<protein>
    <submittedName>
        <fullName evidence="2">Uncharacterized protein</fullName>
    </submittedName>
</protein>
<keyword evidence="1" id="KW-0472">Membrane</keyword>
<feature type="transmembrane region" description="Helical" evidence="1">
    <location>
        <begin position="12"/>
        <end position="32"/>
    </location>
</feature>
<keyword evidence="3" id="KW-1185">Reference proteome</keyword>
<sequence length="148" mass="17253">MKKRFPKSIWQLSFLFLFTTLVILIQGGWALWDYRSKGTYAWLDYDIFIDLFLFAIPSMAFICLMNIVFFAITSNRILSTATTAFVLMSSCLIIDMEIFIDRETAWDTYENVWNEGFRLAAQPILIIGLASIYPFYQLSRKISFCAEC</sequence>